<dbReference type="InterPro" id="IPR013103">
    <property type="entry name" value="RVT_2"/>
</dbReference>
<proteinExistence type="predicted"/>
<feature type="domain" description="Reverse transcriptase Ty1/copia-type" evidence="2">
    <location>
        <begin position="214"/>
        <end position="340"/>
    </location>
</feature>
<evidence type="ECO:0000259" key="2">
    <source>
        <dbReference type="Pfam" id="PF07727"/>
    </source>
</evidence>
<accession>A0ABQ4XJA3</accession>
<gene>
    <name evidence="3" type="ORF">Tco_0679973</name>
</gene>
<feature type="region of interest" description="Disordered" evidence="1">
    <location>
        <begin position="129"/>
        <end position="148"/>
    </location>
</feature>
<dbReference type="Proteomes" id="UP001151760">
    <property type="component" value="Unassembled WGS sequence"/>
</dbReference>
<dbReference type="EMBL" id="BQNB010009575">
    <property type="protein sequence ID" value="GJS65409.1"/>
    <property type="molecule type" value="Genomic_DNA"/>
</dbReference>
<evidence type="ECO:0000313" key="4">
    <source>
        <dbReference type="Proteomes" id="UP001151760"/>
    </source>
</evidence>
<keyword evidence="4" id="KW-1185">Reference proteome</keyword>
<sequence length="442" mass="51187">MHKSEESEAVYDVTPPKDYAVTYSNEEMSHHTIYGVKPLLLYATTFKFTRDDLSESALRRNIGDKGNVRSQRNYNHIIGSEIVSYSFYYPPENNVFVPRNAEFLENSLITQEACGSLDDLEIIHEEDTHPSENTSIHHDKGDQEIDEPQSDVIPIRRSTRTRYALDRMCLYIDDGEYKTGDLNEPGNYKTTLLDPESDKWLEAMNVEMQSMKDNEVWDLVDLPPNGKTIGSKWLFKKKTNMDGAVHTYKARLVAKGFTQTYEVDYEETFSPVADIRAIRILIAIVAFYDYEIWQTDVKNAFLNVHLSEEVYMVQPEGFVNPKYPNQVCKLKRSIYELNDIKRELRVSCYTDAEYMTDVDDLKSQTEYVFVLNGETKCIAASYASKEAVWVRKFISRLRVVPTIEEPIKMYCDITGSITTTNESRITKGARYYRAKVHYYNNP</sequence>
<reference evidence="3" key="2">
    <citation type="submission" date="2022-01" db="EMBL/GenBank/DDBJ databases">
        <authorList>
            <person name="Yamashiro T."/>
            <person name="Shiraishi A."/>
            <person name="Satake H."/>
            <person name="Nakayama K."/>
        </authorList>
    </citation>
    <scope>NUCLEOTIDE SEQUENCE</scope>
</reference>
<name>A0ABQ4XJA3_9ASTR</name>
<dbReference type="Pfam" id="PF07727">
    <property type="entry name" value="RVT_2"/>
    <property type="match status" value="1"/>
</dbReference>
<comment type="caution">
    <text evidence="3">The sequence shown here is derived from an EMBL/GenBank/DDBJ whole genome shotgun (WGS) entry which is preliminary data.</text>
</comment>
<evidence type="ECO:0000256" key="1">
    <source>
        <dbReference type="SAM" id="MobiDB-lite"/>
    </source>
</evidence>
<organism evidence="3 4">
    <name type="scientific">Tanacetum coccineum</name>
    <dbReference type="NCBI Taxonomy" id="301880"/>
    <lineage>
        <taxon>Eukaryota</taxon>
        <taxon>Viridiplantae</taxon>
        <taxon>Streptophyta</taxon>
        <taxon>Embryophyta</taxon>
        <taxon>Tracheophyta</taxon>
        <taxon>Spermatophyta</taxon>
        <taxon>Magnoliopsida</taxon>
        <taxon>eudicotyledons</taxon>
        <taxon>Gunneridae</taxon>
        <taxon>Pentapetalae</taxon>
        <taxon>asterids</taxon>
        <taxon>campanulids</taxon>
        <taxon>Asterales</taxon>
        <taxon>Asteraceae</taxon>
        <taxon>Asteroideae</taxon>
        <taxon>Anthemideae</taxon>
        <taxon>Anthemidinae</taxon>
        <taxon>Tanacetum</taxon>
    </lineage>
</organism>
<protein>
    <submittedName>
        <fullName evidence="3">Retrotransposon protein, putative, ty1-copia subclass</fullName>
    </submittedName>
</protein>
<reference evidence="3" key="1">
    <citation type="journal article" date="2022" name="Int. J. Mol. Sci.">
        <title>Draft Genome of Tanacetum Coccineum: Genomic Comparison of Closely Related Tanacetum-Family Plants.</title>
        <authorList>
            <person name="Yamashiro T."/>
            <person name="Shiraishi A."/>
            <person name="Nakayama K."/>
            <person name="Satake H."/>
        </authorList>
    </citation>
    <scope>NUCLEOTIDE SEQUENCE</scope>
</reference>
<evidence type="ECO:0000313" key="3">
    <source>
        <dbReference type="EMBL" id="GJS65409.1"/>
    </source>
</evidence>
<feature type="compositionally biased region" description="Basic and acidic residues" evidence="1">
    <location>
        <begin position="129"/>
        <end position="143"/>
    </location>
</feature>